<reference evidence="2 3" key="1">
    <citation type="submission" date="2017-03" db="EMBL/GenBank/DDBJ databases">
        <title>Maternal inheritance of bifidobacteria.</title>
        <authorList>
            <person name="Lugli G.A."/>
            <person name="Duranti S."/>
            <person name="Milani C."/>
            <person name="Mancabelli L."/>
        </authorList>
    </citation>
    <scope>NUCLEOTIDE SEQUENCE [LARGE SCALE GENOMIC DNA]</scope>
    <source>
        <strain evidence="2 3">1892B</strain>
    </source>
</reference>
<evidence type="ECO:0000313" key="2">
    <source>
        <dbReference type="EMBL" id="OQM57141.1"/>
    </source>
</evidence>
<gene>
    <name evidence="2" type="ORF">B5789_1703</name>
    <name evidence="1" type="ORF">GA629_06830</name>
</gene>
<evidence type="ECO:0000313" key="3">
    <source>
        <dbReference type="Proteomes" id="UP000192714"/>
    </source>
</evidence>
<keyword evidence="2" id="KW-0689">Ribosomal protein</keyword>
<dbReference type="AlphaFoldDB" id="A0A076JNW6"/>
<dbReference type="Proteomes" id="UP000470200">
    <property type="component" value="Unassembled WGS sequence"/>
</dbReference>
<dbReference type="Proteomes" id="UP000192714">
    <property type="component" value="Unassembled WGS sequence"/>
</dbReference>
<organism evidence="1 4">
    <name type="scientific">Bifidobacterium adolescentis</name>
    <dbReference type="NCBI Taxonomy" id="1680"/>
    <lineage>
        <taxon>Bacteria</taxon>
        <taxon>Bacillati</taxon>
        <taxon>Actinomycetota</taxon>
        <taxon>Actinomycetes</taxon>
        <taxon>Bifidobacteriales</taxon>
        <taxon>Bifidobacteriaceae</taxon>
        <taxon>Bifidobacterium</taxon>
    </lineage>
</organism>
<keyword evidence="2" id="KW-0687">Ribonucleoprotein</keyword>
<evidence type="ECO:0000313" key="1">
    <source>
        <dbReference type="EMBL" id="KAB5884215.1"/>
    </source>
</evidence>
<accession>A0A076JNW6</accession>
<reference evidence="1 4" key="2">
    <citation type="journal article" date="2019" name="Nat. Med.">
        <title>A library of human gut bacterial isolates paired with longitudinal multiomics data enables mechanistic microbiome research.</title>
        <authorList>
            <person name="Poyet M."/>
            <person name="Groussin M."/>
            <person name="Gibbons S.M."/>
            <person name="Avila-Pacheco J."/>
            <person name="Jiang X."/>
            <person name="Kearney S.M."/>
            <person name="Perrotta A.R."/>
            <person name="Berdy B."/>
            <person name="Zhao S."/>
            <person name="Lieberman T.D."/>
            <person name="Swanson P.K."/>
            <person name="Smith M."/>
            <person name="Roesemann S."/>
            <person name="Alexander J.E."/>
            <person name="Rich S.A."/>
            <person name="Livny J."/>
            <person name="Vlamakis H."/>
            <person name="Clish C."/>
            <person name="Bullock K."/>
            <person name="Deik A."/>
            <person name="Scott J."/>
            <person name="Pierce K.A."/>
            <person name="Xavier R.J."/>
            <person name="Alm E.J."/>
        </authorList>
    </citation>
    <scope>NUCLEOTIDE SEQUENCE [LARGE SCALE GENOMIC DNA]</scope>
    <source>
        <strain evidence="1 4">BIOML-A105</strain>
    </source>
</reference>
<evidence type="ECO:0000313" key="4">
    <source>
        <dbReference type="Proteomes" id="UP000470200"/>
    </source>
</evidence>
<dbReference type="KEGG" id="badl:BADO_1376"/>
<proteinExistence type="predicted"/>
<sequence length="162" mass="17321">MSVLDGFEAVGEKTTTNKMTMTVMESSVRFSKGVTEALGCPAYVKLLVNDKQKKIAVQACDAKDENAIKFCKTKRSKADGVDSDAAGKASSVTVRTTDVLVAVQKYFTFPPVADDQIAYFAMDGESYPDEKVVIFAVADAAKGVSGKRGPRKGSHHTAKDGE</sequence>
<comment type="caution">
    <text evidence="1">The sequence shown here is derived from an EMBL/GenBank/DDBJ whole genome shotgun (WGS) entry which is preliminary data.</text>
</comment>
<dbReference type="EMBL" id="NAQF01000009">
    <property type="protein sequence ID" value="OQM57141.1"/>
    <property type="molecule type" value="Genomic_DNA"/>
</dbReference>
<dbReference type="RefSeq" id="WP_038444888.1">
    <property type="nucleotide sequence ID" value="NZ_CP007443.1"/>
</dbReference>
<name>A0A076JNW6_BIFAD</name>
<dbReference type="GO" id="GO:0005840">
    <property type="term" value="C:ribosome"/>
    <property type="evidence" value="ECO:0007669"/>
    <property type="project" value="UniProtKB-KW"/>
</dbReference>
<protein>
    <submittedName>
        <fullName evidence="2">Ribosomal protein L11</fullName>
    </submittedName>
</protein>
<dbReference type="EMBL" id="WDIP01000007">
    <property type="protein sequence ID" value="KAB5884215.1"/>
    <property type="molecule type" value="Genomic_DNA"/>
</dbReference>
<dbReference type="eggNOG" id="ENOG502ZCI0">
    <property type="taxonomic scope" value="Bacteria"/>
</dbReference>